<gene>
    <name evidence="1" type="ORF">PANT111_560061</name>
</gene>
<reference evidence="1 2" key="1">
    <citation type="submission" date="2019-10" db="EMBL/GenBank/DDBJ databases">
        <authorList>
            <person name="Karimi E."/>
        </authorList>
    </citation>
    <scope>NUCLEOTIDE SEQUENCE [LARGE SCALE GENOMIC DNA]</scope>
    <source>
        <strain evidence="1">Pantoea sp. 111</strain>
    </source>
</reference>
<dbReference type="AlphaFoldDB" id="A0AAX3JC47"/>
<organism evidence="1 2">
    <name type="scientific">Pantoea brenneri</name>
    <dbReference type="NCBI Taxonomy" id="472694"/>
    <lineage>
        <taxon>Bacteria</taxon>
        <taxon>Pseudomonadati</taxon>
        <taxon>Pseudomonadota</taxon>
        <taxon>Gammaproteobacteria</taxon>
        <taxon>Enterobacterales</taxon>
        <taxon>Erwiniaceae</taxon>
        <taxon>Pantoea</taxon>
    </lineage>
</organism>
<dbReference type="EMBL" id="CABWMH010000052">
    <property type="protein sequence ID" value="VXC59844.1"/>
    <property type="molecule type" value="Genomic_DNA"/>
</dbReference>
<dbReference type="Proteomes" id="UP000433737">
    <property type="component" value="Unassembled WGS sequence"/>
</dbReference>
<evidence type="ECO:0000313" key="2">
    <source>
        <dbReference type="Proteomes" id="UP000433737"/>
    </source>
</evidence>
<dbReference type="InterPro" id="IPR036388">
    <property type="entry name" value="WH-like_DNA-bd_sf"/>
</dbReference>
<sequence>MKRLLPKLKVFRARYPETASAVLMLLKDERIATRRRFTRALPDTSTHVIRGTLLDLLKNGLITRSIDNEYSLAVTPAYAARLTPLKMGKTEEYILMLLDQNRYITARQVRQEFDVSHSLFLQSVKKLIARGLVEYTDVPLYENSVRKRRHYTFKSPELSHASN</sequence>
<dbReference type="SUPFAM" id="SSF46785">
    <property type="entry name" value="Winged helix' DNA-binding domain"/>
    <property type="match status" value="2"/>
</dbReference>
<evidence type="ECO:0000313" key="1">
    <source>
        <dbReference type="EMBL" id="VXC59844.1"/>
    </source>
</evidence>
<name>A0AAX3JC47_9GAMM</name>
<comment type="caution">
    <text evidence="1">The sequence shown here is derived from an EMBL/GenBank/DDBJ whole genome shotgun (WGS) entry which is preliminary data.</text>
</comment>
<dbReference type="Gene3D" id="1.10.10.10">
    <property type="entry name" value="Winged helix-like DNA-binding domain superfamily/Winged helix DNA-binding domain"/>
    <property type="match status" value="1"/>
</dbReference>
<proteinExistence type="predicted"/>
<dbReference type="InterPro" id="IPR036390">
    <property type="entry name" value="WH_DNA-bd_sf"/>
</dbReference>
<protein>
    <recommendedName>
        <fullName evidence="3">MarR family transcriptional regulator</fullName>
    </recommendedName>
</protein>
<evidence type="ECO:0008006" key="3">
    <source>
        <dbReference type="Google" id="ProtNLM"/>
    </source>
</evidence>
<accession>A0AAX3JC47</accession>